<dbReference type="Pfam" id="PF02811">
    <property type="entry name" value="PHP"/>
    <property type="match status" value="1"/>
</dbReference>
<dbReference type="Pfam" id="PF14579">
    <property type="entry name" value="HHH_6"/>
    <property type="match status" value="1"/>
</dbReference>
<dbReference type="GO" id="GO:0006260">
    <property type="term" value="P:DNA replication"/>
    <property type="evidence" value="ECO:0007669"/>
    <property type="project" value="UniProtKB-KW"/>
</dbReference>
<evidence type="ECO:0000256" key="1">
    <source>
        <dbReference type="ARBA" id="ARBA00004496"/>
    </source>
</evidence>
<dbReference type="Gene3D" id="3.20.20.140">
    <property type="entry name" value="Metal-dependent hydrolases"/>
    <property type="match status" value="1"/>
</dbReference>
<dbReference type="SUPFAM" id="SSF89550">
    <property type="entry name" value="PHP domain-like"/>
    <property type="match status" value="1"/>
</dbReference>
<dbReference type="InterPro" id="IPR041931">
    <property type="entry name" value="DNA_pol3_alpha_thumb_dom"/>
</dbReference>
<evidence type="ECO:0000256" key="3">
    <source>
        <dbReference type="ARBA" id="ARBA00012417"/>
    </source>
</evidence>
<dbReference type="PANTHER" id="PTHR32294:SF0">
    <property type="entry name" value="DNA POLYMERASE III SUBUNIT ALPHA"/>
    <property type="match status" value="1"/>
</dbReference>
<dbReference type="CDD" id="cd07431">
    <property type="entry name" value="PHP_PolIIIA"/>
    <property type="match status" value="1"/>
</dbReference>
<dbReference type="InterPro" id="IPR004365">
    <property type="entry name" value="NA-bd_OB_tRNA"/>
</dbReference>
<comment type="similarity">
    <text evidence="2">Belongs to the DNA polymerase type-C family. DnaE subfamily.</text>
</comment>
<reference evidence="13 14" key="1">
    <citation type="submission" date="2017-05" db="EMBL/GenBank/DDBJ databases">
        <title>Genome sequence of Pediococcus pentosaceus strain SRCM100892.</title>
        <authorList>
            <person name="Cho S.H."/>
        </authorList>
    </citation>
    <scope>NUCLEOTIDE SEQUENCE [LARGE SCALE GENOMIC DNA]</scope>
    <source>
        <strain evidence="13 14">SRCM100892</strain>
    </source>
</reference>
<accession>A0A1Y0VN90</accession>
<dbReference type="InterPro" id="IPR029460">
    <property type="entry name" value="DNAPol_HHH"/>
</dbReference>
<dbReference type="InterPro" id="IPR040982">
    <property type="entry name" value="DNA_pol3_finger"/>
</dbReference>
<dbReference type="InterPro" id="IPR004805">
    <property type="entry name" value="DnaE2/DnaE/PolC"/>
</dbReference>
<evidence type="ECO:0000256" key="2">
    <source>
        <dbReference type="ARBA" id="ARBA00009496"/>
    </source>
</evidence>
<dbReference type="InterPro" id="IPR011708">
    <property type="entry name" value="DNA_pol3_alpha_NTPase_dom"/>
</dbReference>
<evidence type="ECO:0000256" key="6">
    <source>
        <dbReference type="ARBA" id="ARBA00022695"/>
    </source>
</evidence>
<gene>
    <name evidence="13" type="primary">dnaE</name>
    <name evidence="13" type="ORF">S100892_01027</name>
</gene>
<dbReference type="Pfam" id="PF07733">
    <property type="entry name" value="DNA_pol3_alpha"/>
    <property type="match status" value="1"/>
</dbReference>
<dbReference type="CDD" id="cd04485">
    <property type="entry name" value="DnaE_OBF"/>
    <property type="match status" value="1"/>
</dbReference>
<dbReference type="AlphaFoldDB" id="A0A1Y0VN90"/>
<dbReference type="EC" id="2.7.7.7" evidence="3"/>
<dbReference type="InterPro" id="IPR004013">
    <property type="entry name" value="PHP_dom"/>
</dbReference>
<dbReference type="GO" id="GO:0005737">
    <property type="term" value="C:cytoplasm"/>
    <property type="evidence" value="ECO:0007669"/>
    <property type="project" value="UniProtKB-SubCell"/>
</dbReference>
<dbReference type="EMBL" id="CP021474">
    <property type="protein sequence ID" value="ARW19600.1"/>
    <property type="molecule type" value="Genomic_DNA"/>
</dbReference>
<dbReference type="Gene3D" id="1.10.10.1600">
    <property type="entry name" value="Bacterial DNA polymerase III alpha subunit, thumb domain"/>
    <property type="match status" value="1"/>
</dbReference>
<evidence type="ECO:0000256" key="7">
    <source>
        <dbReference type="ARBA" id="ARBA00022705"/>
    </source>
</evidence>
<dbReference type="InterPro" id="IPR012340">
    <property type="entry name" value="NA-bd_OB-fold"/>
</dbReference>
<evidence type="ECO:0000256" key="11">
    <source>
        <dbReference type="ARBA" id="ARBA00049244"/>
    </source>
</evidence>
<evidence type="ECO:0000256" key="4">
    <source>
        <dbReference type="ARBA" id="ARBA00019114"/>
    </source>
</evidence>
<proteinExistence type="inferred from homology"/>
<comment type="catalytic activity">
    <reaction evidence="11">
        <text>DNA(n) + a 2'-deoxyribonucleoside 5'-triphosphate = DNA(n+1) + diphosphate</text>
        <dbReference type="Rhea" id="RHEA:22508"/>
        <dbReference type="Rhea" id="RHEA-COMP:17339"/>
        <dbReference type="Rhea" id="RHEA-COMP:17340"/>
        <dbReference type="ChEBI" id="CHEBI:33019"/>
        <dbReference type="ChEBI" id="CHEBI:61560"/>
        <dbReference type="ChEBI" id="CHEBI:173112"/>
        <dbReference type="EC" id="2.7.7.7"/>
    </reaction>
</comment>
<keyword evidence="5 13" id="KW-0808">Transferase</keyword>
<feature type="domain" description="Polymerase/histidinol phosphatase N-terminal" evidence="12">
    <location>
        <begin position="4"/>
        <end position="71"/>
    </location>
</feature>
<dbReference type="Pfam" id="PF17657">
    <property type="entry name" value="DNA_pol3_finger"/>
    <property type="match status" value="1"/>
</dbReference>
<evidence type="ECO:0000256" key="5">
    <source>
        <dbReference type="ARBA" id="ARBA00022679"/>
    </source>
</evidence>
<keyword evidence="6 13" id="KW-0548">Nucleotidyltransferase</keyword>
<dbReference type="GO" id="GO:0003676">
    <property type="term" value="F:nucleic acid binding"/>
    <property type="evidence" value="ECO:0007669"/>
    <property type="project" value="InterPro"/>
</dbReference>
<evidence type="ECO:0000256" key="9">
    <source>
        <dbReference type="ARBA" id="ARBA00025611"/>
    </source>
</evidence>
<keyword evidence="7" id="KW-0235">DNA replication</keyword>
<dbReference type="Pfam" id="PF01336">
    <property type="entry name" value="tRNA_anti-codon"/>
    <property type="match status" value="1"/>
</dbReference>
<evidence type="ECO:0000313" key="14">
    <source>
        <dbReference type="Proteomes" id="UP000196118"/>
    </source>
</evidence>
<comment type="function">
    <text evidence="9">DNA polymerase III is a complex, multichain enzyme responsible for most of the replicative synthesis in bacteria. This DNA polymerase also exhibits 3' to 5' exonuclease activity. The alpha chain is the DNA polymerase.</text>
</comment>
<dbReference type="PANTHER" id="PTHR32294">
    <property type="entry name" value="DNA POLYMERASE III SUBUNIT ALPHA"/>
    <property type="match status" value="1"/>
</dbReference>
<dbReference type="SMART" id="SM00481">
    <property type="entry name" value="POLIIIAc"/>
    <property type="match status" value="1"/>
</dbReference>
<dbReference type="InterPro" id="IPR003141">
    <property type="entry name" value="Pol/His_phosphatase_N"/>
</dbReference>
<dbReference type="Gene3D" id="1.10.150.870">
    <property type="match status" value="1"/>
</dbReference>
<keyword evidence="8 13" id="KW-0239">DNA-directed DNA polymerase</keyword>
<dbReference type="Gene3D" id="2.40.50.140">
    <property type="entry name" value="Nucleic acid-binding proteins"/>
    <property type="match status" value="1"/>
</dbReference>
<dbReference type="NCBIfam" id="TIGR00594">
    <property type="entry name" value="polc"/>
    <property type="match status" value="1"/>
</dbReference>
<organism evidence="13 14">
    <name type="scientific">Pediococcus pentosaceus</name>
    <dbReference type="NCBI Taxonomy" id="1255"/>
    <lineage>
        <taxon>Bacteria</taxon>
        <taxon>Bacillati</taxon>
        <taxon>Bacillota</taxon>
        <taxon>Bacilli</taxon>
        <taxon>Lactobacillales</taxon>
        <taxon>Lactobacillaceae</taxon>
        <taxon>Pediococcus</taxon>
    </lineage>
</organism>
<dbReference type="GO" id="GO:0008408">
    <property type="term" value="F:3'-5' exonuclease activity"/>
    <property type="evidence" value="ECO:0007669"/>
    <property type="project" value="InterPro"/>
</dbReference>
<protein>
    <recommendedName>
        <fullName evidence="4">DNA polymerase III subunit alpha</fullName>
        <ecNumber evidence="3">2.7.7.7</ecNumber>
    </recommendedName>
</protein>
<evidence type="ECO:0000259" key="12">
    <source>
        <dbReference type="SMART" id="SM00481"/>
    </source>
</evidence>
<evidence type="ECO:0000256" key="8">
    <source>
        <dbReference type="ARBA" id="ARBA00022932"/>
    </source>
</evidence>
<comment type="subcellular location">
    <subcellularLocation>
        <location evidence="1">Cytoplasm</location>
    </subcellularLocation>
</comment>
<dbReference type="InterPro" id="IPR016195">
    <property type="entry name" value="Pol/histidinol_Pase-like"/>
</dbReference>
<sequence>MAFVPLQVLSSYSLLSSPIKIDDLIATAKNRGYQAMTLTDHNTMYGTVEFYQACIKNNLKPIVGLTLWLDSTMGIDNQFALVLIAKSVKGYRNLMQISSAKMTSSTPKFVFDDIKDLLDDLIMIVPAQRSEIIELLERGLSGDATELLENYRQVVGDKDLYLGINLKQTNIMRQTLMQIAEKHSLGCLPLPSVEYLNSEDHFATQVLKDIASGEVIKHPEILAKDQGNNWLKPRDVFEKEYRDAGLSGLLDQLDTLTSQIELKIPFVQPKLPKFPTPANQSAIQYLKKLCFQQLEKSKNVQNLQYQQRLDRELNVIESMGFADYFLIVHDVVQFAHQNHILTGPGRGSAAGSLVAYLLRITSVDPIEYGLLFERFLNPERAQMPDIDLDIPDDKRELMLKYVHDKYGHQHVGQIITFGTLAAKQAIRDVARVFGEMPNKINQISALIPSELNITLERALENSSKLQEFIRTSEKNRFMFETARRLEGLPRHYSTHAAGIVLSENNLTETTPVQDGNEGMLMSQYSKNYVERVGLLKMDFLGLRNLSLMANILDQVHQLKPDFDIENINLNDTKTLELFQRGDTSGIFQFESAGIRNVLRKVKPNQFGLVVAVNALYRPGPMENIDRFVKRKEHREHYSFPNDVLSEILGETFGILVYQEQVMEVASAMGGLSLGQADLLRRAMSKKKHNVIEQMRTNFIDGALQKGYNAKLAQQVYSYIENFANYGFNKSHAVAYSKLAFQLAYLKTYFPGPFYTALLNSVIGGEAKTKEYIQELNRLGIKVKAPDINLSQLQYAFYQQQIIMGFLSIKGLRRDFIRNLIEERQSNGEFKSVDSLLRRMRDKGITEEIIEKLIFSGTLDSFGYNRAELGDFLPELLKGIAFSGQNVDLFEKLMPTIKHRPDMDLDEKLDWEEELLGTYISAHPVERYANLIEQNGFKKIDEFSDEAQVTTIVYIRSIRTIRTKKGESMAFANITDPTGESEAVIFPRIYQHAKILRNKRVLQLRGKVEKRNDGLQLIVNEITAPQNKQVQAAIWKLEVPSRNNSSEFQTKLFDIFRKYHGKVPVILVYEDTNEHNELSEKFYLNDSSEVKEQLAELLGSQHISLIKNKF</sequence>
<evidence type="ECO:0000256" key="10">
    <source>
        <dbReference type="ARBA" id="ARBA00026073"/>
    </source>
</evidence>
<comment type="subunit">
    <text evidence="10">DNA polymerase III contains a core (composed of alpha, epsilon and theta chains) that associates with a tau subunit. This core dimerizes to form the POLIII' complex. PolIII' associates with the gamma complex (composed of gamma, delta, delta', psi and chi chains) and with the beta chain to form the complete DNA polymerase III complex.</text>
</comment>
<name>A0A1Y0VN90_PEDPE</name>
<evidence type="ECO:0000313" key="13">
    <source>
        <dbReference type="EMBL" id="ARW19600.1"/>
    </source>
</evidence>
<dbReference type="NCBIfam" id="NF004226">
    <property type="entry name" value="PRK05673.1"/>
    <property type="match status" value="1"/>
</dbReference>
<dbReference type="Proteomes" id="UP000196118">
    <property type="component" value="Chromosome"/>
</dbReference>
<dbReference type="GO" id="GO:0003887">
    <property type="term" value="F:DNA-directed DNA polymerase activity"/>
    <property type="evidence" value="ECO:0007669"/>
    <property type="project" value="UniProtKB-KW"/>
</dbReference>